<evidence type="ECO:0000313" key="1">
    <source>
        <dbReference type="EMBL" id="CRK90660.1"/>
    </source>
</evidence>
<dbReference type="OrthoDB" id="8035982at2759"/>
<dbReference type="EMBL" id="CVRI01000020">
    <property type="protein sequence ID" value="CRK90660.1"/>
    <property type="molecule type" value="Genomic_DNA"/>
</dbReference>
<sequence length="492" mass="57783">MFDNEYDFPDSTNSDDVVEFFKEFQIAQREVFEWLRNEYHQQRMPTRFQRDVDAINGDTWYKNYQIKECQTNNKSSLCKISHVKNEKVESNTSEISELFDDLEKTNKTTWKSGTSYDENFQSSTHHDENDDVAAERINDRNIKLEQLLSVSDHREIPGPNYSPNQFNIKARLNAKQFLAKQQNAIHEIEMKHQHLDADDAVAEKPKSLFLGLNGNQLREASSNSHFPLTFKLDTSSNDMKRSSDQNQKLQQFEHHFDDEINQKRNDLFDEIHENLDGKHSQKKQSLKSLHRVKRRDVQMDVDVINRLLSERKLSMKEFLKNYEGKDDDTINDIFAKLSNVDNMNNVNEIRDNENANATSTATTTTAKQEMNNGNEIHKLVNLNADLKRHIKPHLVEPKYTKLKDSSKISNTKIDNMMSDLVEFINDLVNDQIEMRTCITLTPELENFYSELIGRRNFNEESSDYLDDENERYSRFLTPKKRLTRKVCLFNLM</sequence>
<evidence type="ECO:0000313" key="2">
    <source>
        <dbReference type="Proteomes" id="UP000183832"/>
    </source>
</evidence>
<protein>
    <submittedName>
        <fullName evidence="1">CLUMA_CG004361, isoform A</fullName>
    </submittedName>
</protein>
<proteinExistence type="predicted"/>
<organism evidence="1 2">
    <name type="scientific">Clunio marinus</name>
    <dbReference type="NCBI Taxonomy" id="568069"/>
    <lineage>
        <taxon>Eukaryota</taxon>
        <taxon>Metazoa</taxon>
        <taxon>Ecdysozoa</taxon>
        <taxon>Arthropoda</taxon>
        <taxon>Hexapoda</taxon>
        <taxon>Insecta</taxon>
        <taxon>Pterygota</taxon>
        <taxon>Neoptera</taxon>
        <taxon>Endopterygota</taxon>
        <taxon>Diptera</taxon>
        <taxon>Nematocera</taxon>
        <taxon>Chironomoidea</taxon>
        <taxon>Chironomidae</taxon>
        <taxon>Clunio</taxon>
    </lineage>
</organism>
<name>A0A1J1HTF1_9DIPT</name>
<accession>A0A1J1HTF1</accession>
<gene>
    <name evidence="1" type="ORF">CLUMA_CG004361</name>
</gene>
<keyword evidence="2" id="KW-1185">Reference proteome</keyword>
<dbReference type="Proteomes" id="UP000183832">
    <property type="component" value="Unassembled WGS sequence"/>
</dbReference>
<reference evidence="1 2" key="1">
    <citation type="submission" date="2015-04" db="EMBL/GenBank/DDBJ databases">
        <authorList>
            <person name="Syromyatnikov M.Y."/>
            <person name="Popov V.N."/>
        </authorList>
    </citation>
    <scope>NUCLEOTIDE SEQUENCE [LARGE SCALE GENOMIC DNA]</scope>
</reference>
<dbReference type="AlphaFoldDB" id="A0A1J1HTF1"/>